<dbReference type="CDD" id="cd01392">
    <property type="entry name" value="HTH_LacI"/>
    <property type="match status" value="1"/>
</dbReference>
<dbReference type="PANTHER" id="PTHR30146">
    <property type="entry name" value="LACI-RELATED TRANSCRIPTIONAL REPRESSOR"/>
    <property type="match status" value="1"/>
</dbReference>
<dbReference type="PROSITE" id="PS50932">
    <property type="entry name" value="HTH_LACI_2"/>
    <property type="match status" value="1"/>
</dbReference>
<dbReference type="SMART" id="SM00354">
    <property type="entry name" value="HTH_LACI"/>
    <property type="match status" value="1"/>
</dbReference>
<keyword evidence="6" id="KW-1185">Reference proteome</keyword>
<reference evidence="6" key="1">
    <citation type="journal article" date="2019" name="Int. J. Syst. Evol. Microbiol.">
        <title>The Global Catalogue of Microorganisms (GCM) 10K type strain sequencing project: providing services to taxonomists for standard genome sequencing and annotation.</title>
        <authorList>
            <consortium name="The Broad Institute Genomics Platform"/>
            <consortium name="The Broad Institute Genome Sequencing Center for Infectious Disease"/>
            <person name="Wu L."/>
            <person name="Ma J."/>
        </authorList>
    </citation>
    <scope>NUCLEOTIDE SEQUENCE [LARGE SCALE GENOMIC DNA]</scope>
    <source>
        <strain evidence="6">NBRC 108728</strain>
    </source>
</reference>
<dbReference type="InterPro" id="IPR010982">
    <property type="entry name" value="Lambda_DNA-bd_dom_sf"/>
</dbReference>
<name>A0ABM8GUA7_9MICO</name>
<dbReference type="SUPFAM" id="SSF47413">
    <property type="entry name" value="lambda repressor-like DNA-binding domains"/>
    <property type="match status" value="1"/>
</dbReference>
<dbReference type="Proteomes" id="UP001321486">
    <property type="component" value="Chromosome"/>
</dbReference>
<dbReference type="PROSITE" id="PS00356">
    <property type="entry name" value="HTH_LACI_1"/>
    <property type="match status" value="1"/>
</dbReference>
<dbReference type="Pfam" id="PF00356">
    <property type="entry name" value="LacI"/>
    <property type="match status" value="1"/>
</dbReference>
<dbReference type="InterPro" id="IPR028082">
    <property type="entry name" value="Peripla_BP_I"/>
</dbReference>
<dbReference type="Gene3D" id="1.10.260.40">
    <property type="entry name" value="lambda repressor-like DNA-binding domains"/>
    <property type="match status" value="1"/>
</dbReference>
<evidence type="ECO:0000256" key="2">
    <source>
        <dbReference type="ARBA" id="ARBA00023125"/>
    </source>
</evidence>
<keyword evidence="2" id="KW-0238">DNA-binding</keyword>
<evidence type="ECO:0000313" key="6">
    <source>
        <dbReference type="Proteomes" id="UP001321486"/>
    </source>
</evidence>
<dbReference type="InterPro" id="IPR000843">
    <property type="entry name" value="HTH_LacI"/>
</dbReference>
<dbReference type="SUPFAM" id="SSF53822">
    <property type="entry name" value="Periplasmic binding protein-like I"/>
    <property type="match status" value="1"/>
</dbReference>
<organism evidence="5 6">
    <name type="scientific">Frondihabitans sucicola</name>
    <dbReference type="NCBI Taxonomy" id="1268041"/>
    <lineage>
        <taxon>Bacteria</taxon>
        <taxon>Bacillati</taxon>
        <taxon>Actinomycetota</taxon>
        <taxon>Actinomycetes</taxon>
        <taxon>Micrococcales</taxon>
        <taxon>Microbacteriaceae</taxon>
        <taxon>Frondihabitans</taxon>
    </lineage>
</organism>
<gene>
    <name evidence="5" type="primary">lacI_5</name>
    <name evidence="5" type="ORF">GCM10025867_42770</name>
</gene>
<dbReference type="EMBL" id="AP027732">
    <property type="protein sequence ID" value="BDZ52036.1"/>
    <property type="molecule type" value="Genomic_DNA"/>
</dbReference>
<feature type="domain" description="HTH lacI-type" evidence="4">
    <location>
        <begin position="5"/>
        <end position="59"/>
    </location>
</feature>
<dbReference type="PANTHER" id="PTHR30146:SF109">
    <property type="entry name" value="HTH-TYPE TRANSCRIPTIONAL REGULATOR GALS"/>
    <property type="match status" value="1"/>
</dbReference>
<accession>A0ABM8GUA7</accession>
<dbReference type="Gene3D" id="3.40.50.2300">
    <property type="match status" value="2"/>
</dbReference>
<sequence>MPERPTVREVAHRAGVSVGTISNYLNNRKPIAEPTRLRIESAIEDLRFVPNTAVRVMRGARSRVIAFLVPDSGNPYFAEVLRGIEDVAVQHDHVVVTCNTGGRQDLERHYARTLAELRVRATIVVPSASSGQQLAFLRESGSHVVGLGLGDSATGHSAVVVDDVHGGRLAMTHLLEGGHRDIAYFGGPAAERQISGRLAGCHAAAEEFGVDPARLVRYDAASNLPVDRSAAARQILDARPGPTAVVCANDVLALALEFEALRAGLRVPEDIAIVGYDDIEGASTAPVQLTTIRQPGYELGHLAAEMALRAPEETEIARFTPVLVIRESA</sequence>
<evidence type="ECO:0000256" key="3">
    <source>
        <dbReference type="ARBA" id="ARBA00023163"/>
    </source>
</evidence>
<evidence type="ECO:0000259" key="4">
    <source>
        <dbReference type="PROSITE" id="PS50932"/>
    </source>
</evidence>
<protein>
    <submittedName>
        <fullName evidence="5">LacI family transcriptional regulator</fullName>
    </submittedName>
</protein>
<evidence type="ECO:0000313" key="5">
    <source>
        <dbReference type="EMBL" id="BDZ52036.1"/>
    </source>
</evidence>
<keyword evidence="3" id="KW-0804">Transcription</keyword>
<dbReference type="Pfam" id="PF13377">
    <property type="entry name" value="Peripla_BP_3"/>
    <property type="match status" value="1"/>
</dbReference>
<dbReference type="InterPro" id="IPR046335">
    <property type="entry name" value="LacI/GalR-like_sensor"/>
</dbReference>
<dbReference type="RefSeq" id="WP_286344680.1">
    <property type="nucleotide sequence ID" value="NZ_AP027732.1"/>
</dbReference>
<keyword evidence="1" id="KW-0805">Transcription regulation</keyword>
<proteinExistence type="predicted"/>
<evidence type="ECO:0000256" key="1">
    <source>
        <dbReference type="ARBA" id="ARBA00023015"/>
    </source>
</evidence>